<dbReference type="EMBL" id="BLAF01000012">
    <property type="protein sequence ID" value="GES19613.1"/>
    <property type="molecule type" value="Genomic_DNA"/>
</dbReference>
<dbReference type="Proteomes" id="UP000377595">
    <property type="component" value="Unassembled WGS sequence"/>
</dbReference>
<dbReference type="AlphaFoldDB" id="A0A5M3XKF0"/>
<sequence length="61" mass="7071">MAKPVFRPEDRFLLSGLLHHLPIDKLQQLAPVVRPDTIMRWHRHLLNGDTPGSMAGFRHYS</sequence>
<evidence type="ECO:0000313" key="2">
    <source>
        <dbReference type="Proteomes" id="UP000377595"/>
    </source>
</evidence>
<keyword evidence="2" id="KW-1185">Reference proteome</keyword>
<proteinExistence type="predicted"/>
<gene>
    <name evidence="1" type="ORF">Aple_025090</name>
</gene>
<accession>A0A5M3XKF0</accession>
<protein>
    <submittedName>
        <fullName evidence="1">Uncharacterized protein</fullName>
    </submittedName>
</protein>
<name>A0A5M3XKF0_9ACTN</name>
<dbReference type="RefSeq" id="WP_174889816.1">
    <property type="nucleotide sequence ID" value="NZ_BAAAHM010000022.1"/>
</dbReference>
<organism evidence="1 2">
    <name type="scientific">Acrocarpospora pleiomorpha</name>
    <dbReference type="NCBI Taxonomy" id="90975"/>
    <lineage>
        <taxon>Bacteria</taxon>
        <taxon>Bacillati</taxon>
        <taxon>Actinomycetota</taxon>
        <taxon>Actinomycetes</taxon>
        <taxon>Streptosporangiales</taxon>
        <taxon>Streptosporangiaceae</taxon>
        <taxon>Acrocarpospora</taxon>
    </lineage>
</organism>
<evidence type="ECO:0000313" key="1">
    <source>
        <dbReference type="EMBL" id="GES19613.1"/>
    </source>
</evidence>
<comment type="caution">
    <text evidence="1">The sequence shown here is derived from an EMBL/GenBank/DDBJ whole genome shotgun (WGS) entry which is preliminary data.</text>
</comment>
<reference evidence="1 2" key="1">
    <citation type="submission" date="2019-10" db="EMBL/GenBank/DDBJ databases">
        <title>Whole genome shotgun sequence of Acrocarpospora pleiomorpha NBRC 16267.</title>
        <authorList>
            <person name="Ichikawa N."/>
            <person name="Kimura A."/>
            <person name="Kitahashi Y."/>
            <person name="Komaki H."/>
            <person name="Oguchi A."/>
        </authorList>
    </citation>
    <scope>NUCLEOTIDE SEQUENCE [LARGE SCALE GENOMIC DNA]</scope>
    <source>
        <strain evidence="1 2">NBRC 16267</strain>
    </source>
</reference>